<protein>
    <submittedName>
        <fullName evidence="1">Uncharacterized protein</fullName>
    </submittedName>
</protein>
<accession>A0A0F9QLL1</accession>
<reference evidence="1" key="1">
    <citation type="journal article" date="2015" name="Nature">
        <title>Complex archaea that bridge the gap between prokaryotes and eukaryotes.</title>
        <authorList>
            <person name="Spang A."/>
            <person name="Saw J.H."/>
            <person name="Jorgensen S.L."/>
            <person name="Zaremba-Niedzwiedzka K."/>
            <person name="Martijn J."/>
            <person name="Lind A.E."/>
            <person name="van Eijk R."/>
            <person name="Schleper C."/>
            <person name="Guy L."/>
            <person name="Ettema T.J."/>
        </authorList>
    </citation>
    <scope>NUCLEOTIDE SEQUENCE</scope>
</reference>
<dbReference type="AlphaFoldDB" id="A0A0F9QLL1"/>
<gene>
    <name evidence="1" type="ORF">LCGC14_1079190</name>
</gene>
<dbReference type="EMBL" id="LAZR01004711">
    <property type="protein sequence ID" value="KKN06258.1"/>
    <property type="molecule type" value="Genomic_DNA"/>
</dbReference>
<sequence length="40" mass="4604">MSNEKKPCENCPWSSPETCKVCKQDKKPADNNYVQKISMN</sequence>
<organism evidence="1">
    <name type="scientific">marine sediment metagenome</name>
    <dbReference type="NCBI Taxonomy" id="412755"/>
    <lineage>
        <taxon>unclassified sequences</taxon>
        <taxon>metagenomes</taxon>
        <taxon>ecological metagenomes</taxon>
    </lineage>
</organism>
<comment type="caution">
    <text evidence="1">The sequence shown here is derived from an EMBL/GenBank/DDBJ whole genome shotgun (WGS) entry which is preliminary data.</text>
</comment>
<proteinExistence type="predicted"/>
<evidence type="ECO:0000313" key="1">
    <source>
        <dbReference type="EMBL" id="KKN06258.1"/>
    </source>
</evidence>
<name>A0A0F9QLL1_9ZZZZ</name>